<dbReference type="InterPro" id="IPR011042">
    <property type="entry name" value="6-blade_b-propeller_TolB-like"/>
</dbReference>
<sequence length="284" mass="30126">MVTGLRDGSVVRVDPATGARTLVGRTGGRPLGVEPCADGGVLVCDHDRGLLRLSPGGGVEVLVAEVDGEPVTFASNVTSAPDGTVWFTTSTSRWDLEHHVGDLFEHSATGRLVRRDPDGTVTTVLSGLGFANGLVLAPDGSHLLVAETSRYRVLRHWLTGPRAGSTEPLVEGLPGFPDNVSLGSDGLLWVAIAAPRNALLDRLLPLPGVLRLALWNVPERVRPRATPIAWVMAFDPADGRRVHDLRSTEAGYGFVTAVAERDGTVVVAGLHEDDLAVLEPLDRN</sequence>
<evidence type="ECO:0000313" key="6">
    <source>
        <dbReference type="Proteomes" id="UP000198386"/>
    </source>
</evidence>
<accession>A0A239EMN9</accession>
<proteinExistence type="inferred from homology"/>
<feature type="domain" description="Strictosidine synthase conserved region" evidence="4">
    <location>
        <begin position="80"/>
        <end position="160"/>
    </location>
</feature>
<protein>
    <submittedName>
        <fullName evidence="5">Strictosidine synthase</fullName>
    </submittedName>
</protein>
<dbReference type="EMBL" id="FZOH01000004">
    <property type="protein sequence ID" value="SNS45819.1"/>
    <property type="molecule type" value="Genomic_DNA"/>
</dbReference>
<evidence type="ECO:0000256" key="2">
    <source>
        <dbReference type="ARBA" id="ARBA00022553"/>
    </source>
</evidence>
<evidence type="ECO:0000256" key="1">
    <source>
        <dbReference type="ARBA" id="ARBA00009191"/>
    </source>
</evidence>
<keyword evidence="6" id="KW-1185">Reference proteome</keyword>
<dbReference type="Gene3D" id="2.120.10.30">
    <property type="entry name" value="TolB, C-terminal domain"/>
    <property type="match status" value="1"/>
</dbReference>
<dbReference type="GO" id="GO:0012505">
    <property type="term" value="C:endomembrane system"/>
    <property type="evidence" value="ECO:0007669"/>
    <property type="project" value="TreeGrafter"/>
</dbReference>
<dbReference type="Proteomes" id="UP000198386">
    <property type="component" value="Unassembled WGS sequence"/>
</dbReference>
<evidence type="ECO:0000259" key="4">
    <source>
        <dbReference type="Pfam" id="PF03088"/>
    </source>
</evidence>
<organism evidence="5 6">
    <name type="scientific">Geodermatophilus saharensis</name>
    <dbReference type="NCBI Taxonomy" id="1137994"/>
    <lineage>
        <taxon>Bacteria</taxon>
        <taxon>Bacillati</taxon>
        <taxon>Actinomycetota</taxon>
        <taxon>Actinomycetes</taxon>
        <taxon>Geodermatophilales</taxon>
        <taxon>Geodermatophilaceae</taxon>
        <taxon>Geodermatophilus</taxon>
    </lineage>
</organism>
<dbReference type="InterPro" id="IPR018119">
    <property type="entry name" value="Strictosidine_synth_cons-reg"/>
</dbReference>
<name>A0A239EMN9_9ACTN</name>
<dbReference type="PANTHER" id="PTHR10426">
    <property type="entry name" value="STRICTOSIDINE SYNTHASE-RELATED"/>
    <property type="match status" value="1"/>
</dbReference>
<comment type="similarity">
    <text evidence="1">Belongs to the strictosidine synthase family.</text>
</comment>
<dbReference type="Pfam" id="PF03088">
    <property type="entry name" value="Str_synth"/>
    <property type="match status" value="1"/>
</dbReference>
<gene>
    <name evidence="5" type="ORF">SAMN04488107_2647</name>
</gene>
<dbReference type="PANTHER" id="PTHR10426:SF88">
    <property type="entry name" value="ADIPOCYTE PLASMA MEMBRANE-ASSOCIATED PROTEIN HEMOMUCIN-RELATED"/>
    <property type="match status" value="1"/>
</dbReference>
<reference evidence="6" key="1">
    <citation type="submission" date="2017-06" db="EMBL/GenBank/DDBJ databases">
        <authorList>
            <person name="Varghese N."/>
            <person name="Submissions S."/>
        </authorList>
    </citation>
    <scope>NUCLEOTIDE SEQUENCE [LARGE SCALE GENOMIC DNA]</scope>
    <source>
        <strain evidence="6">DSM 45423</strain>
    </source>
</reference>
<evidence type="ECO:0000256" key="3">
    <source>
        <dbReference type="ARBA" id="ARBA00023180"/>
    </source>
</evidence>
<dbReference type="GO" id="GO:0016787">
    <property type="term" value="F:hydrolase activity"/>
    <property type="evidence" value="ECO:0007669"/>
    <property type="project" value="TreeGrafter"/>
</dbReference>
<dbReference type="SUPFAM" id="SSF63829">
    <property type="entry name" value="Calcium-dependent phosphotriesterase"/>
    <property type="match status" value="1"/>
</dbReference>
<dbReference type="AlphaFoldDB" id="A0A239EMN9"/>
<keyword evidence="2" id="KW-0597">Phosphoprotein</keyword>
<evidence type="ECO:0000313" key="5">
    <source>
        <dbReference type="EMBL" id="SNS45819.1"/>
    </source>
</evidence>
<keyword evidence="3" id="KW-0325">Glycoprotein</keyword>